<keyword evidence="1" id="KW-0812">Transmembrane</keyword>
<reference evidence="2 3" key="1">
    <citation type="journal article" date="2015" name="Genome Announc.">
        <title>Draft Genome Sequence of Brevibacillus brevis DZQ7, a Plant Growth-Promoting Rhizobacterium with Broad-Spectrum Antimicrobial Activity.</title>
        <authorList>
            <person name="Hou Q."/>
            <person name="Wang C."/>
            <person name="Hou X."/>
            <person name="Xia Z."/>
            <person name="Ye J."/>
            <person name="Liu K."/>
            <person name="Liu H."/>
            <person name="Wang J."/>
            <person name="Guo H."/>
            <person name="Yu X."/>
            <person name="Yang Y."/>
            <person name="Du B."/>
            <person name="Ding Y."/>
        </authorList>
    </citation>
    <scope>NUCLEOTIDE SEQUENCE [LARGE SCALE GENOMIC DNA]</scope>
    <source>
        <strain evidence="2 3">DZQ7</strain>
    </source>
</reference>
<evidence type="ECO:0000313" key="3">
    <source>
        <dbReference type="Proteomes" id="UP000036061"/>
    </source>
</evidence>
<organism evidence="2 3">
    <name type="scientific">Brevibacillus brevis</name>
    <name type="common">Bacillus brevis</name>
    <dbReference type="NCBI Taxonomy" id="1393"/>
    <lineage>
        <taxon>Bacteria</taxon>
        <taxon>Bacillati</taxon>
        <taxon>Bacillota</taxon>
        <taxon>Bacilli</taxon>
        <taxon>Bacillales</taxon>
        <taxon>Paenibacillaceae</taxon>
        <taxon>Brevibacillus</taxon>
    </lineage>
</organism>
<keyword evidence="1" id="KW-1133">Transmembrane helix</keyword>
<protein>
    <submittedName>
        <fullName evidence="2">Uncharacterized protein</fullName>
    </submittedName>
</protein>
<name>A0A2Z4MJA9_BREBE</name>
<evidence type="ECO:0000256" key="1">
    <source>
        <dbReference type="SAM" id="Phobius"/>
    </source>
</evidence>
<dbReference type="EMBL" id="CP030117">
    <property type="protein sequence ID" value="AWX56479.1"/>
    <property type="molecule type" value="Genomic_DNA"/>
</dbReference>
<sequence>MVKADRVNRWYLEWTFKRVYSRYINSLKGVIIYLCCRLNGQTIIAKVMRASNSGNEAGKTFAVEQNGEHATLGIKKRSLFFADYRFHMNTKEFILKDNPINSLLYFCVDGTVLGKKIRIEENWDKEIEVKLDRRKVALIKPNTLSLEATIFMEEEASRHFLLFSLTCLMYVMFIIYKDESKIIERLMDELLDEGEE</sequence>
<dbReference type="Proteomes" id="UP000036061">
    <property type="component" value="Chromosome"/>
</dbReference>
<gene>
    <name evidence="2" type="ORF">AB432_016185</name>
</gene>
<evidence type="ECO:0000313" key="2">
    <source>
        <dbReference type="EMBL" id="AWX56479.1"/>
    </source>
</evidence>
<dbReference type="AlphaFoldDB" id="A0A2Z4MJA9"/>
<keyword evidence="1" id="KW-0472">Membrane</keyword>
<proteinExistence type="predicted"/>
<feature type="transmembrane region" description="Helical" evidence="1">
    <location>
        <begin position="159"/>
        <end position="176"/>
    </location>
</feature>
<accession>A0A2Z4MJA9</accession>